<dbReference type="InterPro" id="IPR052268">
    <property type="entry name" value="SAM_domain-containing_protein"/>
</dbReference>
<dbReference type="Gene3D" id="1.10.150.50">
    <property type="entry name" value="Transcription Factor, Ets-1"/>
    <property type="match status" value="1"/>
</dbReference>
<feature type="domain" description="SAM" evidence="1">
    <location>
        <begin position="20"/>
        <end position="86"/>
    </location>
</feature>
<dbReference type="Proteomes" id="UP000663828">
    <property type="component" value="Unassembled WGS sequence"/>
</dbReference>
<dbReference type="AlphaFoldDB" id="A0A813N0D0"/>
<gene>
    <name evidence="2" type="ORF">EDS130_LOCUS835</name>
    <name evidence="3" type="ORF">XAT740_LOCUS6266</name>
</gene>
<keyword evidence="4" id="KW-1185">Reference proteome</keyword>
<dbReference type="EMBL" id="CAJNOR010000283">
    <property type="protein sequence ID" value="CAF0866524.1"/>
    <property type="molecule type" value="Genomic_DNA"/>
</dbReference>
<dbReference type="SMART" id="SM00454">
    <property type="entry name" value="SAM"/>
    <property type="match status" value="1"/>
</dbReference>
<dbReference type="InterPro" id="IPR001660">
    <property type="entry name" value="SAM"/>
</dbReference>
<evidence type="ECO:0000313" key="2">
    <source>
        <dbReference type="EMBL" id="CAF0727478.1"/>
    </source>
</evidence>
<evidence type="ECO:0000313" key="3">
    <source>
        <dbReference type="EMBL" id="CAF0866524.1"/>
    </source>
</evidence>
<dbReference type="Pfam" id="PF07647">
    <property type="entry name" value="SAM_2"/>
    <property type="match status" value="1"/>
</dbReference>
<dbReference type="GO" id="GO:0007169">
    <property type="term" value="P:cell surface receptor protein tyrosine kinase signaling pathway"/>
    <property type="evidence" value="ECO:0007669"/>
    <property type="project" value="TreeGrafter"/>
</dbReference>
<accession>A0A813N0D0</accession>
<dbReference type="PROSITE" id="PS50105">
    <property type="entry name" value="SAM_DOMAIN"/>
    <property type="match status" value="1"/>
</dbReference>
<proteinExistence type="predicted"/>
<evidence type="ECO:0000259" key="1">
    <source>
        <dbReference type="PROSITE" id="PS50105"/>
    </source>
</evidence>
<dbReference type="GO" id="GO:0009898">
    <property type="term" value="C:cytoplasmic side of plasma membrane"/>
    <property type="evidence" value="ECO:0007669"/>
    <property type="project" value="TreeGrafter"/>
</dbReference>
<dbReference type="InterPro" id="IPR013761">
    <property type="entry name" value="SAM/pointed_sf"/>
</dbReference>
<comment type="caution">
    <text evidence="2">The sequence shown here is derived from an EMBL/GenBank/DDBJ whole genome shotgun (WGS) entry which is preliminary data.</text>
</comment>
<organism evidence="2 5">
    <name type="scientific">Adineta ricciae</name>
    <name type="common">Rotifer</name>
    <dbReference type="NCBI Taxonomy" id="249248"/>
    <lineage>
        <taxon>Eukaryota</taxon>
        <taxon>Metazoa</taxon>
        <taxon>Spiralia</taxon>
        <taxon>Gnathifera</taxon>
        <taxon>Rotifera</taxon>
        <taxon>Eurotatoria</taxon>
        <taxon>Bdelloidea</taxon>
        <taxon>Adinetida</taxon>
        <taxon>Adinetidae</taxon>
        <taxon>Adineta</taxon>
    </lineage>
</organism>
<dbReference type="PANTHER" id="PTHR20843:SF0">
    <property type="entry name" value="PROTEIN AVEUGLE"/>
    <property type="match status" value="1"/>
</dbReference>
<evidence type="ECO:0000313" key="5">
    <source>
        <dbReference type="Proteomes" id="UP000663852"/>
    </source>
</evidence>
<sequence length="118" mass="13475">MEGSSSARPSKTTSVAPCFWTNSEVLQWMKNSLPELFNKYGGFFKNHGISGRTLFMLNDNLLLEMGINDAQDRAQYRIEISKLKIKSDLLTLKNTHHKGNIRFIDENSINDSSQNEHI</sequence>
<dbReference type="PANTHER" id="PTHR20843">
    <property type="entry name" value="STERILE ALPHA MOTIF DOMAIN CONTAINING PROTEIN 10"/>
    <property type="match status" value="1"/>
</dbReference>
<protein>
    <recommendedName>
        <fullName evidence="1">SAM domain-containing protein</fullName>
    </recommendedName>
</protein>
<dbReference type="OrthoDB" id="4348522at2759"/>
<reference evidence="2" key="1">
    <citation type="submission" date="2021-02" db="EMBL/GenBank/DDBJ databases">
        <authorList>
            <person name="Nowell W R."/>
        </authorList>
    </citation>
    <scope>NUCLEOTIDE SEQUENCE</scope>
</reference>
<evidence type="ECO:0000313" key="4">
    <source>
        <dbReference type="Proteomes" id="UP000663828"/>
    </source>
</evidence>
<name>A0A813N0D0_ADIRI</name>
<dbReference type="Proteomes" id="UP000663852">
    <property type="component" value="Unassembled WGS sequence"/>
</dbReference>
<dbReference type="EMBL" id="CAJNOJ010000002">
    <property type="protein sequence ID" value="CAF0727478.1"/>
    <property type="molecule type" value="Genomic_DNA"/>
</dbReference>
<dbReference type="SUPFAM" id="SSF47769">
    <property type="entry name" value="SAM/Pointed domain"/>
    <property type="match status" value="1"/>
</dbReference>